<dbReference type="InterPro" id="IPR025714">
    <property type="entry name" value="Methyltranfer_dom"/>
</dbReference>
<dbReference type="EMBL" id="JBHRSD010000017">
    <property type="protein sequence ID" value="MFC3032954.1"/>
    <property type="molecule type" value="Genomic_DNA"/>
</dbReference>
<dbReference type="GO" id="GO:0032259">
    <property type="term" value="P:methylation"/>
    <property type="evidence" value="ECO:0007669"/>
    <property type="project" value="UniProtKB-KW"/>
</dbReference>
<proteinExistence type="predicted"/>
<protein>
    <submittedName>
        <fullName evidence="2">Methyltransferase</fullName>
    </submittedName>
</protein>
<evidence type="ECO:0000313" key="2">
    <source>
        <dbReference type="EMBL" id="MFC3032954.1"/>
    </source>
</evidence>
<dbReference type="PANTHER" id="PTHR13369">
    <property type="match status" value="1"/>
</dbReference>
<dbReference type="PANTHER" id="PTHR13369:SF0">
    <property type="entry name" value="GLUTATHIONE S-TRANSFERASE C-TERMINAL DOMAIN-CONTAINING PROTEIN"/>
    <property type="match status" value="1"/>
</dbReference>
<sequence>MSYLQQFLMLDELLHATKPYWHRVAFNEPDIPWAVLRAPLLALSDEQLAALEASPCALLEWLKPHITELNTLSRLTILPQRQPSAAALPFWLENGIKGRKLAQLKAFSSALGKVSGRYLEWCAGKGHLGRILAFQGAQQVTALELQQSLCDEGATVATRQQLAMQFHRCDVLQDNVSEYFQATDHAVALHACGRLHQVFLREGVAAGCQKLSLSPCCYHLYTTEPYEALSEPAQSSKLRLTHHDIKLALQETVTAPGRLAAVRYKEISWRLGFDQLRAELSGEPHYVSVPSVGKQIFSGTFSAFCQWAAAQKGLSLPATLDYAHYQQQGERRMKITERIELVRHAFRRALEIWLVLDRVLYLQAAGYDVAMFEFCDKALTPRNILIEGVLTKR</sequence>
<keyword evidence="3" id="KW-1185">Reference proteome</keyword>
<organism evidence="2 3">
    <name type="scientific">Pseudoalteromonas fenneropenaei</name>
    <dbReference type="NCBI Taxonomy" id="1737459"/>
    <lineage>
        <taxon>Bacteria</taxon>
        <taxon>Pseudomonadati</taxon>
        <taxon>Pseudomonadota</taxon>
        <taxon>Gammaproteobacteria</taxon>
        <taxon>Alteromonadales</taxon>
        <taxon>Pseudoalteromonadaceae</taxon>
        <taxon>Pseudoalteromonas</taxon>
    </lineage>
</organism>
<dbReference type="SUPFAM" id="SSF53335">
    <property type="entry name" value="S-adenosyl-L-methionine-dependent methyltransferases"/>
    <property type="match status" value="1"/>
</dbReference>
<dbReference type="Proteomes" id="UP001595453">
    <property type="component" value="Unassembled WGS sequence"/>
</dbReference>
<evidence type="ECO:0000313" key="3">
    <source>
        <dbReference type="Proteomes" id="UP001595453"/>
    </source>
</evidence>
<keyword evidence="2" id="KW-0489">Methyltransferase</keyword>
<dbReference type="InterPro" id="IPR029063">
    <property type="entry name" value="SAM-dependent_MTases_sf"/>
</dbReference>
<reference evidence="3" key="1">
    <citation type="journal article" date="2019" name="Int. J. Syst. Evol. Microbiol.">
        <title>The Global Catalogue of Microorganisms (GCM) 10K type strain sequencing project: providing services to taxonomists for standard genome sequencing and annotation.</title>
        <authorList>
            <consortium name="The Broad Institute Genomics Platform"/>
            <consortium name="The Broad Institute Genome Sequencing Center for Infectious Disease"/>
            <person name="Wu L."/>
            <person name="Ma J."/>
        </authorList>
    </citation>
    <scope>NUCLEOTIDE SEQUENCE [LARGE SCALE GENOMIC DNA]</scope>
    <source>
        <strain evidence="3">KCTC 42730</strain>
    </source>
</reference>
<dbReference type="Pfam" id="PF13679">
    <property type="entry name" value="Methyltransf_32"/>
    <property type="match status" value="1"/>
</dbReference>
<dbReference type="RefSeq" id="WP_377123950.1">
    <property type="nucleotide sequence ID" value="NZ_JBHRSD010000017.1"/>
</dbReference>
<feature type="domain" description="Methyltransferase" evidence="1">
    <location>
        <begin position="117"/>
        <end position="221"/>
    </location>
</feature>
<dbReference type="Gene3D" id="3.40.50.150">
    <property type="entry name" value="Vaccinia Virus protein VP39"/>
    <property type="match status" value="1"/>
</dbReference>
<comment type="caution">
    <text evidence="2">The sequence shown here is derived from an EMBL/GenBank/DDBJ whole genome shotgun (WGS) entry which is preliminary data.</text>
</comment>
<name>A0ABV7CJX5_9GAMM</name>
<keyword evidence="2" id="KW-0808">Transferase</keyword>
<evidence type="ECO:0000259" key="1">
    <source>
        <dbReference type="Pfam" id="PF13679"/>
    </source>
</evidence>
<accession>A0ABV7CJX5</accession>
<gene>
    <name evidence="2" type="ORF">ACFOEE_10515</name>
</gene>
<dbReference type="GO" id="GO:0008168">
    <property type="term" value="F:methyltransferase activity"/>
    <property type="evidence" value="ECO:0007669"/>
    <property type="project" value="UniProtKB-KW"/>
</dbReference>